<accession>A0AC60PLY5</accession>
<evidence type="ECO:0000313" key="1">
    <source>
        <dbReference type="EMBL" id="KAG0421957.1"/>
    </source>
</evidence>
<name>A0AC60PLY5_IXOPE</name>
<proteinExistence type="predicted"/>
<dbReference type="EMBL" id="JABSTQ010010292">
    <property type="protein sequence ID" value="KAG0421957.1"/>
    <property type="molecule type" value="Genomic_DNA"/>
</dbReference>
<sequence>MCQVLRSEWWHQVRFFKDCLRVACTNAMHPRDVRLYQEWTKISVQTTEFLWHTVRLTLPSKKKAPSKEGKILILGEQSVPEVHQDLLKKGPKFCFEPGLDRVDKLVLS</sequence>
<feature type="non-terminal residue" evidence="1">
    <location>
        <position position="108"/>
    </location>
</feature>
<keyword evidence="2" id="KW-1185">Reference proteome</keyword>
<evidence type="ECO:0000313" key="2">
    <source>
        <dbReference type="Proteomes" id="UP000805193"/>
    </source>
</evidence>
<reference evidence="1 2" key="1">
    <citation type="journal article" date="2020" name="Cell">
        <title>Large-Scale Comparative Analyses of Tick Genomes Elucidate Their Genetic Diversity and Vector Capacities.</title>
        <authorList>
            <consortium name="Tick Genome and Microbiome Consortium (TIGMIC)"/>
            <person name="Jia N."/>
            <person name="Wang J."/>
            <person name="Shi W."/>
            <person name="Du L."/>
            <person name="Sun Y."/>
            <person name="Zhan W."/>
            <person name="Jiang J.F."/>
            <person name="Wang Q."/>
            <person name="Zhang B."/>
            <person name="Ji P."/>
            <person name="Bell-Sakyi L."/>
            <person name="Cui X.M."/>
            <person name="Yuan T.T."/>
            <person name="Jiang B.G."/>
            <person name="Yang W.F."/>
            <person name="Lam T.T."/>
            <person name="Chang Q.C."/>
            <person name="Ding S.J."/>
            <person name="Wang X.J."/>
            <person name="Zhu J.G."/>
            <person name="Ruan X.D."/>
            <person name="Zhao L."/>
            <person name="Wei J.T."/>
            <person name="Ye R.Z."/>
            <person name="Que T.C."/>
            <person name="Du C.H."/>
            <person name="Zhou Y.H."/>
            <person name="Cheng J.X."/>
            <person name="Dai P.F."/>
            <person name="Guo W.B."/>
            <person name="Han X.H."/>
            <person name="Huang E.J."/>
            <person name="Li L.F."/>
            <person name="Wei W."/>
            <person name="Gao Y.C."/>
            <person name="Liu J.Z."/>
            <person name="Shao H.Z."/>
            <person name="Wang X."/>
            <person name="Wang C.C."/>
            <person name="Yang T.C."/>
            <person name="Huo Q.B."/>
            <person name="Li W."/>
            <person name="Chen H.Y."/>
            <person name="Chen S.E."/>
            <person name="Zhou L.G."/>
            <person name="Ni X.B."/>
            <person name="Tian J.H."/>
            <person name="Sheng Y."/>
            <person name="Liu T."/>
            <person name="Pan Y.S."/>
            <person name="Xia L.Y."/>
            <person name="Li J."/>
            <person name="Zhao F."/>
            <person name="Cao W.C."/>
        </authorList>
    </citation>
    <scope>NUCLEOTIDE SEQUENCE [LARGE SCALE GENOMIC DNA]</scope>
    <source>
        <strain evidence="1">Iper-2018</strain>
    </source>
</reference>
<gene>
    <name evidence="1" type="ORF">HPB47_002186</name>
</gene>
<dbReference type="Proteomes" id="UP000805193">
    <property type="component" value="Unassembled WGS sequence"/>
</dbReference>
<comment type="caution">
    <text evidence="1">The sequence shown here is derived from an EMBL/GenBank/DDBJ whole genome shotgun (WGS) entry which is preliminary data.</text>
</comment>
<organism evidence="1 2">
    <name type="scientific">Ixodes persulcatus</name>
    <name type="common">Taiga tick</name>
    <dbReference type="NCBI Taxonomy" id="34615"/>
    <lineage>
        <taxon>Eukaryota</taxon>
        <taxon>Metazoa</taxon>
        <taxon>Ecdysozoa</taxon>
        <taxon>Arthropoda</taxon>
        <taxon>Chelicerata</taxon>
        <taxon>Arachnida</taxon>
        <taxon>Acari</taxon>
        <taxon>Parasitiformes</taxon>
        <taxon>Ixodida</taxon>
        <taxon>Ixodoidea</taxon>
        <taxon>Ixodidae</taxon>
        <taxon>Ixodinae</taxon>
        <taxon>Ixodes</taxon>
    </lineage>
</organism>
<protein>
    <submittedName>
        <fullName evidence="1">Uncharacterized protein</fullName>
    </submittedName>
</protein>